<evidence type="ECO:0000256" key="1">
    <source>
        <dbReference type="ARBA" id="ARBA00012386"/>
    </source>
</evidence>
<evidence type="ECO:0000256" key="2">
    <source>
        <dbReference type="ARBA" id="ARBA00022679"/>
    </source>
</evidence>
<name>A0A511T2A3_MYXFU</name>
<protein>
    <recommendedName>
        <fullName evidence="1">tRNA-uridine aminocarboxypropyltransferase</fullName>
        <ecNumber evidence="1">2.5.1.25</ecNumber>
    </recommendedName>
</protein>
<accession>A0A511T2A3</accession>
<dbReference type="STRING" id="1334629.MFUL124B02_29920"/>
<dbReference type="SMART" id="SM01144">
    <property type="entry name" value="DTW"/>
    <property type="match status" value="1"/>
</dbReference>
<evidence type="ECO:0000313" key="10">
    <source>
        <dbReference type="Proteomes" id="UP000321514"/>
    </source>
</evidence>
<organism evidence="7 10">
    <name type="scientific">Myxococcus fulvus</name>
    <dbReference type="NCBI Taxonomy" id="33"/>
    <lineage>
        <taxon>Bacteria</taxon>
        <taxon>Pseudomonadati</taxon>
        <taxon>Myxococcota</taxon>
        <taxon>Myxococcia</taxon>
        <taxon>Myxococcales</taxon>
        <taxon>Cystobacterineae</taxon>
        <taxon>Myxococcaceae</taxon>
        <taxon>Myxococcus</taxon>
    </lineage>
</organism>
<evidence type="ECO:0000313" key="9">
    <source>
        <dbReference type="Proteomes" id="UP000183760"/>
    </source>
</evidence>
<evidence type="ECO:0000256" key="4">
    <source>
        <dbReference type="ARBA" id="ARBA00022694"/>
    </source>
</evidence>
<sequence length="205" mass="22682">MRSRTPEDLAGRCPRCFLPSPLCLCAELPSIPTRTELLVIRHHKETLKSTNTARMAALALPRCHIVSYGSPGQRFDASVLEDDGSTWLLFPDAQQTVAPEAEKPRRLIVLDGSWGQARRMVQRLPGLRRLPGLKLPPPPVDSRRLRRPPHPDGMSTIEAIAGALAYLEGEDVARPLYDLHEKMIDRVLASRGRGPAPSCDEDDGD</sequence>
<dbReference type="Proteomes" id="UP000321514">
    <property type="component" value="Unassembled WGS sequence"/>
</dbReference>
<dbReference type="Pfam" id="PF03942">
    <property type="entry name" value="DTW"/>
    <property type="match status" value="1"/>
</dbReference>
<dbReference type="GO" id="GO:0016432">
    <property type="term" value="F:tRNA-uridine aminocarboxypropyltransferase activity"/>
    <property type="evidence" value="ECO:0007669"/>
    <property type="project" value="UniProtKB-EC"/>
</dbReference>
<comment type="similarity">
    <text evidence="5">Belongs to the TDD superfamily. DTWD2 family.</text>
</comment>
<comment type="caution">
    <text evidence="7">The sequence shown here is derived from an EMBL/GenBank/DDBJ whole genome shotgun (WGS) entry which is preliminary data.</text>
</comment>
<feature type="domain" description="DTW" evidence="6">
    <location>
        <begin position="9"/>
        <end position="192"/>
    </location>
</feature>
<evidence type="ECO:0000313" key="8">
    <source>
        <dbReference type="EMBL" id="SEU21534.1"/>
    </source>
</evidence>
<dbReference type="AlphaFoldDB" id="A0A511T2A3"/>
<dbReference type="EC" id="2.5.1.25" evidence="1"/>
<dbReference type="EMBL" id="FOIB01000006">
    <property type="protein sequence ID" value="SEU21534.1"/>
    <property type="molecule type" value="Genomic_DNA"/>
</dbReference>
<keyword evidence="9" id="KW-1185">Reference proteome</keyword>
<reference evidence="7 10" key="2">
    <citation type="submission" date="2019-07" db="EMBL/GenBank/DDBJ databases">
        <title>Whole genome shotgun sequence of Myxococcus fulvus NBRC 100333.</title>
        <authorList>
            <person name="Hosoyama A."/>
            <person name="Uohara A."/>
            <person name="Ohji S."/>
            <person name="Ichikawa N."/>
        </authorList>
    </citation>
    <scope>NUCLEOTIDE SEQUENCE [LARGE SCALE GENOMIC DNA]</scope>
    <source>
        <strain evidence="7 10">NBRC 100333</strain>
    </source>
</reference>
<gene>
    <name evidence="7" type="ORF">MFU01_33210</name>
    <name evidence="8" type="ORF">SAMN05443572_106290</name>
</gene>
<keyword evidence="3" id="KW-0949">S-adenosyl-L-methionine</keyword>
<evidence type="ECO:0000256" key="5">
    <source>
        <dbReference type="ARBA" id="ARBA00034489"/>
    </source>
</evidence>
<dbReference type="InterPro" id="IPR005636">
    <property type="entry name" value="DTW"/>
</dbReference>
<evidence type="ECO:0000313" key="7">
    <source>
        <dbReference type="EMBL" id="GEN08284.1"/>
    </source>
</evidence>
<proteinExistence type="inferred from homology"/>
<dbReference type="GO" id="GO:0008033">
    <property type="term" value="P:tRNA processing"/>
    <property type="evidence" value="ECO:0007669"/>
    <property type="project" value="UniProtKB-KW"/>
</dbReference>
<dbReference type="RefSeq" id="WP_046715058.1">
    <property type="nucleotide sequence ID" value="NZ_BJXR01000027.1"/>
</dbReference>
<evidence type="ECO:0000256" key="3">
    <source>
        <dbReference type="ARBA" id="ARBA00022691"/>
    </source>
</evidence>
<dbReference type="OrthoDB" id="370626at2"/>
<dbReference type="EMBL" id="BJXR01000027">
    <property type="protein sequence ID" value="GEN08284.1"/>
    <property type="molecule type" value="Genomic_DNA"/>
</dbReference>
<dbReference type="InterPro" id="IPR039262">
    <property type="entry name" value="DTWD2/TAPT"/>
</dbReference>
<keyword evidence="2" id="KW-0808">Transferase</keyword>
<keyword evidence="4" id="KW-0819">tRNA processing</keyword>
<dbReference type="PANTHER" id="PTHR21392:SF0">
    <property type="entry name" value="TRNA-URIDINE AMINOCARBOXYPROPYLTRANSFERASE 2"/>
    <property type="match status" value="1"/>
</dbReference>
<reference evidence="8 9" key="1">
    <citation type="submission" date="2016-10" db="EMBL/GenBank/DDBJ databases">
        <authorList>
            <person name="Varghese N."/>
            <person name="Submissions S."/>
        </authorList>
    </citation>
    <scope>NUCLEOTIDE SEQUENCE [LARGE SCALE GENOMIC DNA]</scope>
    <source>
        <strain evidence="8 9">DSM 16525</strain>
    </source>
</reference>
<evidence type="ECO:0000259" key="6">
    <source>
        <dbReference type="SMART" id="SM01144"/>
    </source>
</evidence>
<dbReference type="Proteomes" id="UP000183760">
    <property type="component" value="Unassembled WGS sequence"/>
</dbReference>
<dbReference type="PANTHER" id="PTHR21392">
    <property type="entry name" value="TRNA-URIDINE AMINOCARBOXYPROPYLTRANSFERASE 2"/>
    <property type="match status" value="1"/>
</dbReference>